<dbReference type="Proteomes" id="UP000509383">
    <property type="component" value="Chromosome"/>
</dbReference>
<evidence type="ECO:0000313" key="3">
    <source>
        <dbReference type="Proteomes" id="UP000509383"/>
    </source>
</evidence>
<keyword evidence="4" id="KW-1185">Reference proteome</keyword>
<sequence length="91" mass="10333">MGGLRVELTKAVLDCMQTLRRQIREEQALDIRLSQPDAIQSMLKACAESRQDSIISLGERLSELTGIRVKKELSEEELIRKYTQYAGPLRG</sequence>
<organism evidence="1 3">
    <name type="scientific">Pseudomonas tohonis</name>
    <dbReference type="NCBI Taxonomy" id="2725477"/>
    <lineage>
        <taxon>Bacteria</taxon>
        <taxon>Pseudomonadati</taxon>
        <taxon>Pseudomonadota</taxon>
        <taxon>Gammaproteobacteria</taxon>
        <taxon>Pseudomonadales</taxon>
        <taxon>Pseudomonadaceae</taxon>
        <taxon>Pseudomonas</taxon>
    </lineage>
</organism>
<dbReference type="EMBL" id="BQKM01000017">
    <property type="protein sequence ID" value="GJN55317.1"/>
    <property type="molecule type" value="Genomic_DNA"/>
</dbReference>
<dbReference type="Proteomes" id="UP001054892">
    <property type="component" value="Unassembled WGS sequence"/>
</dbReference>
<protein>
    <submittedName>
        <fullName evidence="1">Uncharacterized protein</fullName>
    </submittedName>
</protein>
<reference evidence="1 3" key="1">
    <citation type="submission" date="2020-05" db="EMBL/GenBank/DDBJ databases">
        <title>Characterization of novel class B3 metallo-beta-lactamase from novel Pseudomonas species.</title>
        <authorList>
            <person name="Yamada K."/>
            <person name="Aoki K."/>
            <person name="Ishii Y."/>
        </authorList>
    </citation>
    <scope>NUCLEOTIDE SEQUENCE [LARGE SCALE GENOMIC DNA]</scope>
    <source>
        <strain evidence="1 3">TUM18999</strain>
        <strain evidence="2 4">TUM20286</strain>
    </source>
</reference>
<dbReference type="EMBL" id="AP023189">
    <property type="protein sequence ID" value="BCG23198.1"/>
    <property type="molecule type" value="Genomic_DNA"/>
</dbReference>
<dbReference type="KEGG" id="ptw:TUM18999_13890"/>
<evidence type="ECO:0000313" key="1">
    <source>
        <dbReference type="EMBL" id="BCG23198.1"/>
    </source>
</evidence>
<accession>A0A6J4E175</accession>
<name>A0A6J4E175_9PSED</name>
<evidence type="ECO:0000313" key="4">
    <source>
        <dbReference type="Proteomes" id="UP001054892"/>
    </source>
</evidence>
<proteinExistence type="predicted"/>
<dbReference type="AlphaFoldDB" id="A0A6J4E175"/>
<gene>
    <name evidence="1" type="ORF">TUM18999_13890</name>
    <name evidence="2" type="ORF">TUM20286_50690</name>
</gene>
<evidence type="ECO:0000313" key="2">
    <source>
        <dbReference type="EMBL" id="GJN55317.1"/>
    </source>
</evidence>